<dbReference type="PANTHER" id="PTHR23245">
    <property type="entry name" value="TRNA METHYLTRANSFERASE"/>
    <property type="match status" value="1"/>
</dbReference>
<comment type="subcellular location">
    <subcellularLocation>
        <location evidence="6">Cytoplasm</location>
    </subcellularLocation>
</comment>
<evidence type="ECO:0000256" key="5">
    <source>
        <dbReference type="ARBA" id="ARBA00049400"/>
    </source>
</evidence>
<dbReference type="PROSITE" id="PS51684">
    <property type="entry name" value="SAM_MT_TRM5_TYW2"/>
    <property type="match status" value="1"/>
</dbReference>
<keyword evidence="3 6" id="KW-0949">S-adenosyl-L-methionine</keyword>
<keyword evidence="2 6" id="KW-0808">Transferase</keyword>
<sequence length="384" mass="43401">MFFALVQDKKWIKRLKDNLEEHRLLHPTLKITQVGDWTRIPLSQCSESDIPELVRQHSTIVEEEEPQKTDSKLQPKLKYSVYPPMALIVSGQQVDEQSVQSLLSINVTHVAINSPIKDATDVVRRPKIIPVHGDFGPEPTLESINNPTESDFDAAFWATCVQHGVHQTWAPRYTMFSRGNIKEKNRVLTQFNNQQVISDSIVVDLYAGIGYFSLCYAMQHPTLVLCWEINPWSVEGFARGAKRNGINVRVIRHGEPFQPLQNDRIVIFLEDNCYAVERLSKLTSLPQFQQTPISHINMGLLPDCRLAWGQAMKIAALSPQKTVLHVHENVAADQIESYSLQCADELAKGQPGCSTEHLHTERVKTFAPGVWHVVMDISATNPIS</sequence>
<dbReference type="SUPFAM" id="SSF53335">
    <property type="entry name" value="S-adenosyl-L-methionine-dependent methyltransferases"/>
    <property type="match status" value="1"/>
</dbReference>
<dbReference type="GO" id="GO:0102522">
    <property type="term" value="F:tRNA 4-demethylwyosine alpha-amino-alpha-carboxypropyltransferase activity"/>
    <property type="evidence" value="ECO:0007669"/>
    <property type="project" value="UniProtKB-EC"/>
</dbReference>
<dbReference type="PANTHER" id="PTHR23245:SF25">
    <property type="entry name" value="TRNA WYBUTOSINE-SYNTHESIZING PROTEIN 2 HOMOLOG"/>
    <property type="match status" value="1"/>
</dbReference>
<evidence type="ECO:0000259" key="7">
    <source>
        <dbReference type="PROSITE" id="PS51684"/>
    </source>
</evidence>
<gene>
    <name evidence="8" type="ORF">GNLVRS02_ARAD1D01474g</name>
</gene>
<dbReference type="PhylomeDB" id="A0A060T791"/>
<dbReference type="Gene3D" id="3.40.50.150">
    <property type="entry name" value="Vaccinia Virus protein VP39"/>
    <property type="match status" value="1"/>
</dbReference>
<evidence type="ECO:0000256" key="4">
    <source>
        <dbReference type="ARBA" id="ARBA00022694"/>
    </source>
</evidence>
<evidence type="ECO:0000256" key="2">
    <source>
        <dbReference type="ARBA" id="ARBA00022679"/>
    </source>
</evidence>
<dbReference type="EMBL" id="HG937694">
    <property type="protein sequence ID" value="CDP37000.1"/>
    <property type="molecule type" value="Genomic_DNA"/>
</dbReference>
<dbReference type="AlphaFoldDB" id="A0A060T791"/>
<comment type="catalytic activity">
    <reaction evidence="5">
        <text>4-demethylwyosine(37) in tRNA(Phe) + S-adenosyl-L-methionine = 4-demethyl-7-[(3S)-3-amino-3-carboxypropyl]wyosine(37) in tRNA(Phe) + S-methyl-5'-thioadenosine + H(+)</text>
        <dbReference type="Rhea" id="RHEA:36355"/>
        <dbReference type="Rhea" id="RHEA-COMP:10164"/>
        <dbReference type="Rhea" id="RHEA-COMP:10378"/>
        <dbReference type="ChEBI" id="CHEBI:15378"/>
        <dbReference type="ChEBI" id="CHEBI:17509"/>
        <dbReference type="ChEBI" id="CHEBI:59789"/>
        <dbReference type="ChEBI" id="CHEBI:64315"/>
        <dbReference type="ChEBI" id="CHEBI:73550"/>
        <dbReference type="EC" id="2.5.1.114"/>
    </reaction>
</comment>
<proteinExistence type="inferred from homology"/>
<keyword evidence="6" id="KW-0963">Cytoplasm</keyword>
<dbReference type="InterPro" id="IPR056743">
    <property type="entry name" value="TRM5-TYW2-like_MTfase"/>
</dbReference>
<comment type="function">
    <text evidence="6">S-adenosyl-L-methionine-dependent transferase that acts as a component of the wybutosine biosynthesis pathway. Wybutosine is a hyper modified guanosine with a tricyclic base found at the 3'-position adjacent to the anticodon of eukaryotic phenylalanine tRNA. Catalyzes the transfer of the alpha-amino-alpha-carboxypropyl (acp) group from S-adenosyl-L-methionine to the C-7 position of 4-demethylwyosine (imG-14) to produce wybutosine-86.</text>
</comment>
<dbReference type="GO" id="GO:0031591">
    <property type="term" value="P:wybutosine biosynthetic process"/>
    <property type="evidence" value="ECO:0007669"/>
    <property type="project" value="InterPro"/>
</dbReference>
<dbReference type="PIRSF" id="PIRSF038972">
    <property type="entry name" value="Trm12"/>
    <property type="match status" value="1"/>
</dbReference>
<protein>
    <recommendedName>
        <fullName evidence="6">tRNA wybutosine-synthesizing protein 2</fullName>
        <shortName evidence="6">tRNA-yW-synthesizing protein 2</shortName>
    </recommendedName>
    <alternativeName>
        <fullName evidence="6">tRNA(Phe) (4-demethylwyosine(37)-C(7)) aminocarboxypropyltransferase</fullName>
    </alternativeName>
</protein>
<accession>A0A060T791</accession>
<reference evidence="8" key="2">
    <citation type="submission" date="2014-06" db="EMBL/GenBank/DDBJ databases">
        <title>The complete genome of Blastobotrys (Arxula) adeninivorans LS3 - a yeast of biotechnological interest.</title>
        <authorList>
            <person name="Kunze G."/>
            <person name="Gaillardin C."/>
            <person name="Czernicka M."/>
            <person name="Durrens P."/>
            <person name="Martin T."/>
            <person name="Boer E."/>
            <person name="Gabaldon T."/>
            <person name="Cruz J."/>
            <person name="Talla E."/>
            <person name="Marck C."/>
            <person name="Goffeau A."/>
            <person name="Barbe V."/>
            <person name="Baret P."/>
            <person name="Baronian K."/>
            <person name="Beier S."/>
            <person name="Bleykasten C."/>
            <person name="Bode R."/>
            <person name="Casaregola S."/>
            <person name="Despons L."/>
            <person name="Fairhead C."/>
            <person name="Giersberg M."/>
            <person name="Gierski P."/>
            <person name="Hahnel U."/>
            <person name="Hartmann A."/>
            <person name="Jankowska D."/>
            <person name="Jubin C."/>
            <person name="Jung P."/>
            <person name="Lafontaine I."/>
            <person name="Leh-Louis V."/>
            <person name="Lemaire M."/>
            <person name="Marcet-Houben M."/>
            <person name="Mascher M."/>
            <person name="Morel G."/>
            <person name="Richard G.-F."/>
            <person name="Riechen J."/>
            <person name="Sacerdot C."/>
            <person name="Sarkar A."/>
            <person name="Savel G."/>
            <person name="Schacherer J."/>
            <person name="Sherman D."/>
            <person name="Straub M.-L."/>
            <person name="Stein N."/>
            <person name="Thierry A."/>
            <person name="Trautwein-Schult A."/>
            <person name="Westhof E."/>
            <person name="Worch S."/>
            <person name="Dujon B."/>
            <person name="Souciet J.-L."/>
            <person name="Wincker P."/>
            <person name="Scholz U."/>
            <person name="Neuveglise N."/>
        </authorList>
    </citation>
    <scope>NUCLEOTIDE SEQUENCE</scope>
    <source>
        <strain evidence="8">LS3</strain>
    </source>
</reference>
<dbReference type="InterPro" id="IPR029063">
    <property type="entry name" value="SAM-dependent_MTases_sf"/>
</dbReference>
<feature type="domain" description="SAM-dependent methyltransferase TRM5/TYW2-type" evidence="7">
    <location>
        <begin position="100"/>
        <end position="381"/>
    </location>
</feature>
<dbReference type="GO" id="GO:0008757">
    <property type="term" value="F:S-adenosylmethionine-dependent methyltransferase activity"/>
    <property type="evidence" value="ECO:0007669"/>
    <property type="project" value="InterPro"/>
</dbReference>
<keyword evidence="4 6" id="KW-0819">tRNA processing</keyword>
<name>A0A060T791_BLAAD</name>
<dbReference type="GO" id="GO:0008175">
    <property type="term" value="F:tRNA methyltransferase activity"/>
    <property type="evidence" value="ECO:0007669"/>
    <property type="project" value="TreeGrafter"/>
</dbReference>
<reference evidence="8" key="1">
    <citation type="submission" date="2014-02" db="EMBL/GenBank/DDBJ databases">
        <authorList>
            <person name="Genoscope - CEA"/>
        </authorList>
    </citation>
    <scope>NUCLEOTIDE SEQUENCE</scope>
    <source>
        <strain evidence="8">LS3</strain>
    </source>
</reference>
<evidence type="ECO:0000256" key="3">
    <source>
        <dbReference type="ARBA" id="ARBA00022691"/>
    </source>
</evidence>
<comment type="similarity">
    <text evidence="6">Belongs to the class I-like SAM-binding methyltransferase superfamily. TRM5/TYW2 family.</text>
</comment>
<dbReference type="GO" id="GO:0005737">
    <property type="term" value="C:cytoplasm"/>
    <property type="evidence" value="ECO:0007669"/>
    <property type="project" value="UniProtKB-SubCell"/>
</dbReference>
<dbReference type="UniPathway" id="UPA00375"/>
<evidence type="ECO:0000256" key="1">
    <source>
        <dbReference type="ARBA" id="ARBA00004797"/>
    </source>
</evidence>
<evidence type="ECO:0000256" key="6">
    <source>
        <dbReference type="PIRNR" id="PIRNR038972"/>
    </source>
</evidence>
<dbReference type="GO" id="GO:0030488">
    <property type="term" value="P:tRNA methylation"/>
    <property type="evidence" value="ECO:0007669"/>
    <property type="project" value="TreeGrafter"/>
</dbReference>
<evidence type="ECO:0000313" key="8">
    <source>
        <dbReference type="EMBL" id="CDP37000.1"/>
    </source>
</evidence>
<dbReference type="InterPro" id="IPR026274">
    <property type="entry name" value="tRNA_wybutosine_synth_prot_2"/>
</dbReference>
<dbReference type="Pfam" id="PF02475">
    <property type="entry name" value="TRM5-TYW2_MTfase"/>
    <property type="match status" value="1"/>
</dbReference>
<comment type="pathway">
    <text evidence="1 6">tRNA modification; wybutosine-tRNA(Phe) biosynthesis.</text>
</comment>
<dbReference type="InterPro" id="IPR030382">
    <property type="entry name" value="MeTrfase_TRM5/TYW2"/>
</dbReference>
<organism evidence="8">
    <name type="scientific">Blastobotrys adeninivorans</name>
    <name type="common">Yeast</name>
    <name type="synonym">Arxula adeninivorans</name>
    <dbReference type="NCBI Taxonomy" id="409370"/>
    <lineage>
        <taxon>Eukaryota</taxon>
        <taxon>Fungi</taxon>
        <taxon>Dikarya</taxon>
        <taxon>Ascomycota</taxon>
        <taxon>Saccharomycotina</taxon>
        <taxon>Dipodascomycetes</taxon>
        <taxon>Dipodascales</taxon>
        <taxon>Trichomonascaceae</taxon>
        <taxon>Blastobotrys</taxon>
    </lineage>
</organism>